<dbReference type="SUPFAM" id="SSF56112">
    <property type="entry name" value="Protein kinase-like (PK-like)"/>
    <property type="match status" value="1"/>
</dbReference>
<dbReference type="PROSITE" id="PS00108">
    <property type="entry name" value="PROTEIN_KINASE_ST"/>
    <property type="match status" value="1"/>
</dbReference>
<keyword evidence="3 7" id="KW-0547">Nucleotide-binding</keyword>
<evidence type="ECO:0000256" key="10">
    <source>
        <dbReference type="RuleBase" id="RU000304"/>
    </source>
</evidence>
<dbReference type="PROSITE" id="PS50011">
    <property type="entry name" value="PROTEIN_KINASE_DOM"/>
    <property type="match status" value="1"/>
</dbReference>
<dbReference type="InterPro" id="IPR000719">
    <property type="entry name" value="Prot_kinase_dom"/>
</dbReference>
<feature type="active site" description="Proton acceptor" evidence="6">
    <location>
        <position position="225"/>
    </location>
</feature>
<dbReference type="GeneID" id="9062000"/>
<evidence type="ECO:0000256" key="4">
    <source>
        <dbReference type="ARBA" id="ARBA00022777"/>
    </source>
</evidence>
<dbReference type="GO" id="GO:0004674">
    <property type="term" value="F:protein serine/threonine kinase activity"/>
    <property type="evidence" value="ECO:0007669"/>
    <property type="project" value="UniProtKB-KW"/>
</dbReference>
<keyword evidence="1 10" id="KW-0723">Serine/threonine-protein kinase</keyword>
<dbReference type="InParanoid" id="C5KKK5"/>
<dbReference type="SMART" id="SM00220">
    <property type="entry name" value="S_TKc"/>
    <property type="match status" value="1"/>
</dbReference>
<evidence type="ECO:0000256" key="7">
    <source>
        <dbReference type="PIRSR" id="PIRSR630616-2"/>
    </source>
</evidence>
<dbReference type="PROSITE" id="PS00107">
    <property type="entry name" value="PROTEIN_KINASE_ATP"/>
    <property type="match status" value="1"/>
</dbReference>
<dbReference type="InterPro" id="IPR008271">
    <property type="entry name" value="Ser/Thr_kinase_AS"/>
</dbReference>
<evidence type="ECO:0000256" key="8">
    <source>
        <dbReference type="PIRSR" id="PIRSR630616-3"/>
    </source>
</evidence>
<evidence type="ECO:0000256" key="3">
    <source>
        <dbReference type="ARBA" id="ARBA00022741"/>
    </source>
</evidence>
<keyword evidence="4 12" id="KW-0418">Kinase</keyword>
<comment type="similarity">
    <text evidence="10">Belongs to the protein kinase superfamily.</text>
</comment>
<dbReference type="Proteomes" id="UP000007800">
    <property type="component" value="Unassembled WGS sequence"/>
</dbReference>
<keyword evidence="2" id="KW-0808">Transferase</keyword>
<feature type="cross-link" description="Glycyl lysine isopeptide (Lys-Gly) (interchain with G-Cter in SUMO2)" evidence="8">
    <location>
        <position position="227"/>
    </location>
</feature>
<dbReference type="Pfam" id="PF00069">
    <property type="entry name" value="Pkinase"/>
    <property type="match status" value="1"/>
</dbReference>
<dbReference type="RefSeq" id="XP_002783321.1">
    <property type="nucleotide sequence ID" value="XM_002783275.1"/>
</dbReference>
<evidence type="ECO:0000313" key="12">
    <source>
        <dbReference type="EMBL" id="EER15117.1"/>
    </source>
</evidence>
<dbReference type="OrthoDB" id="40902at2759"/>
<evidence type="ECO:0000256" key="2">
    <source>
        <dbReference type="ARBA" id="ARBA00022679"/>
    </source>
</evidence>
<evidence type="ECO:0000256" key="9">
    <source>
        <dbReference type="PROSITE-ProRule" id="PRU10141"/>
    </source>
</evidence>
<evidence type="ECO:0000256" key="1">
    <source>
        <dbReference type="ARBA" id="ARBA00022527"/>
    </source>
</evidence>
<evidence type="ECO:0000313" key="13">
    <source>
        <dbReference type="Proteomes" id="UP000007800"/>
    </source>
</evidence>
<reference evidence="12 13" key="1">
    <citation type="submission" date="2008-07" db="EMBL/GenBank/DDBJ databases">
        <authorList>
            <person name="El-Sayed N."/>
            <person name="Caler E."/>
            <person name="Inman J."/>
            <person name="Amedeo P."/>
            <person name="Hass B."/>
            <person name="Wortman J."/>
        </authorList>
    </citation>
    <scope>NUCLEOTIDE SEQUENCE [LARGE SCALE GENOMIC DNA]</scope>
    <source>
        <strain evidence="13">ATCC 50983 / TXsc</strain>
    </source>
</reference>
<feature type="domain" description="Protein kinase" evidence="11">
    <location>
        <begin position="99"/>
        <end position="361"/>
    </location>
</feature>
<dbReference type="OMA" id="WMRCALE"/>
<dbReference type="InterPro" id="IPR030616">
    <property type="entry name" value="Aur-like"/>
</dbReference>
<gene>
    <name evidence="12" type="ORF">Pmar_PMAR023443</name>
</gene>
<feature type="binding site" evidence="7">
    <location>
        <position position="247"/>
    </location>
    <ligand>
        <name>ATP</name>
        <dbReference type="ChEBI" id="CHEBI:30616"/>
    </ligand>
</feature>
<dbReference type="GO" id="GO:0005524">
    <property type="term" value="F:ATP binding"/>
    <property type="evidence" value="ECO:0007669"/>
    <property type="project" value="UniProtKB-UniRule"/>
</dbReference>
<name>C5KKK5_PERM5</name>
<accession>C5KKK5</accession>
<keyword evidence="13" id="KW-1185">Reference proteome</keyword>
<keyword evidence="5 7" id="KW-0067">ATP-binding</keyword>
<feature type="binding site" evidence="7 9">
    <location>
        <position position="126"/>
    </location>
    <ligand>
        <name>ATP</name>
        <dbReference type="ChEBI" id="CHEBI:30616"/>
    </ligand>
</feature>
<protein>
    <submittedName>
        <fullName evidence="12">Calcium-dependent protein kinase, putative</fullName>
    </submittedName>
</protein>
<dbReference type="EMBL" id="GG673688">
    <property type="protein sequence ID" value="EER15117.1"/>
    <property type="molecule type" value="Genomic_DNA"/>
</dbReference>
<sequence length="361" mass="39806">MLAIASYLGRGAIKALVAVDARLRDYLIPELPPAAPRGSGPSDALVRSGRRLPIMTKGDMREHLVANVMKASASRCLTSPKAASSLPQELLDSGFELAEEARPQLGEGSFARVSLVVRKDKFYALKTVTKGPLEARNMAEHVRASMKREVSLHSRMCTHPNIVALHDYFEDSRRIYMLLEWCPFGSLSGALATLAVDSAVKTLPLSITARSLLRYLHDNGVIHRDIKPDNILISNLTPGDIQIRLTDFGWSCLENDTTQIYSKCGTPGFAAPEVFAGRQQTPASDIWSIGAVLRSVCGPVETYTRFDPRLHDLNQKLSRVDPQNRPSAEAIGRATRGQQRFTDNHRPEVTRIVPEVTSFAH</sequence>
<dbReference type="PANTHER" id="PTHR24350">
    <property type="entry name" value="SERINE/THREONINE-PROTEIN KINASE IAL-RELATED"/>
    <property type="match status" value="1"/>
</dbReference>
<proteinExistence type="inferred from homology"/>
<dbReference type="Gene3D" id="1.10.510.10">
    <property type="entry name" value="Transferase(Phosphotransferase) domain 1"/>
    <property type="match status" value="1"/>
</dbReference>
<dbReference type="AlphaFoldDB" id="C5KKK5"/>
<dbReference type="InterPro" id="IPR017441">
    <property type="entry name" value="Protein_kinase_ATP_BS"/>
</dbReference>
<evidence type="ECO:0000259" key="11">
    <source>
        <dbReference type="PROSITE" id="PS50011"/>
    </source>
</evidence>
<dbReference type="InterPro" id="IPR011009">
    <property type="entry name" value="Kinase-like_dom_sf"/>
</dbReference>
<dbReference type="CDD" id="cd00180">
    <property type="entry name" value="PKc"/>
    <property type="match status" value="1"/>
</dbReference>
<evidence type="ECO:0000256" key="6">
    <source>
        <dbReference type="PIRSR" id="PIRSR630616-1"/>
    </source>
</evidence>
<evidence type="ECO:0000256" key="5">
    <source>
        <dbReference type="ARBA" id="ARBA00022840"/>
    </source>
</evidence>
<organism evidence="13">
    <name type="scientific">Perkinsus marinus (strain ATCC 50983 / TXsc)</name>
    <dbReference type="NCBI Taxonomy" id="423536"/>
    <lineage>
        <taxon>Eukaryota</taxon>
        <taxon>Sar</taxon>
        <taxon>Alveolata</taxon>
        <taxon>Perkinsozoa</taxon>
        <taxon>Perkinsea</taxon>
        <taxon>Perkinsida</taxon>
        <taxon>Perkinsidae</taxon>
        <taxon>Perkinsus</taxon>
    </lineage>
</organism>